<feature type="region of interest" description="Disordered" evidence="1">
    <location>
        <begin position="75"/>
        <end position="94"/>
    </location>
</feature>
<keyword evidence="2" id="KW-0812">Transmembrane</keyword>
<feature type="region of interest" description="Disordered" evidence="1">
    <location>
        <begin position="1109"/>
        <end position="1133"/>
    </location>
</feature>
<keyword evidence="2" id="KW-1133">Transmembrane helix</keyword>
<dbReference type="Gene3D" id="3.40.50.300">
    <property type="entry name" value="P-loop containing nucleotide triphosphate hydrolases"/>
    <property type="match status" value="1"/>
</dbReference>
<protein>
    <recommendedName>
        <fullName evidence="4">AAA ATPase domain-containing protein</fullName>
    </recommendedName>
</protein>
<feature type="transmembrane region" description="Helical" evidence="2">
    <location>
        <begin position="546"/>
        <end position="564"/>
    </location>
</feature>
<sequence length="1802" mass="208170">MSESNGKVGHKGIRCREFVACLVAAVLVIVTIAWVMLRLVPNTFLIIVFILAGITGIIGIIGILIRRVMCTRDARSSSGEDSKDGNEIYPPEPGSEFKDWVIPLPDFRFHHEPYRGGDDYRDFIGRDALVQSFLDLLRHSRDRSGSYLVTGYRGVGKTSFVHKTLKDYAVGRQGPIPERRHPLADNTLVQDIYWRYLEITGSLALCWHRMLYRIQRRERVGRRSCSLLLRDLMGRWLPQRGARWYLSINSLGVMWLLFGPVDLGIDIFVVLVLLANHIRHNHGHLLARIRHHFFRWPWRPLVQVHVNLGYEIKEPKRVLFSLIALLRSQYESVTGYGSPAGLLRFVLIAALSLAVAEEVYRRVNNTSAERFFQREILDIPRFFDGTSEELQRKIQSEKNSSGKEWNTILSNDLNSYCHNRGESNQLENDQESISIQKSFAALYCAMDNLGEQASQLFEKDPKVGWLGNICVDDRAMRVVKTSALLFMPFYRKENEENEENNEISKILGSYGKYQNQDSEKTHCAILGNDAKQGNNPNEIKVTPFQFFYYFAVLLASFLFFRALVDRLISPVRVLRKLDILYDRTVATESVDTGIGRRMSLFQIRRQRVFHPLDEREAESGLLEVLETNHNIPSPFIRPDIVFVFDELDKIEPGRDALDTGPIPLDLGISDAIRARKAEVEALLGNLKNLITIAPCRFIFIAGREMMDANLADRGETRYLYLYGSLFDKVIYVPSFLTDASDGNEADISSMVEQYVCRRLMRPNLAKYLYRRQMEDEAVDSLTAAYKLGDGYGHWSLKTYYRYQQELHEDKNKTEHEDKNKTEKEKRARIEQRMEIVQFLQDFVYFLAYRSAGNPKKLTLLFEEFIHPIPGDLFVGTDKNRRQINPYHRHSPPVEFGVGRALCMGYQEQYRIQLISHFFIVFHGEQSRLIERYGDKLSVSIFAILDYILKFHSEAFSPMDLERMPNVLDIHRAPALHGIIDGLLTRLLRPYLRRMSNGLFHYRFLEHFRSELLYISQFSEADLAAFNFSLDESIQIKQHYRLLLDEQRQGHKLSHAALALTPEKIPRTPHAFPYLHAILGDLHFLDKEYDQARIEYRNAIQYLEPSIQSLDTRSTNNRTEKTTTTTPEEIPDTPYPLQEDVTQILLYTRLLLKLGLMEEHRGLYDRATSVYHQACRVVDHVMDGEYGPSFIRAHFEQINMLVQPHLCLAFVHTKRDLMRHTADQLMERRTRQLVEFTFHGGIGKSGKTTTPDLYTQLAENVDRLVREDDSENIGKNRKILLIESNGERSKIDHYYPIVMQMPDRLRIVARSYMRWAELLFWRSDFRGAIRRYVSGIRFLRKCLDLHGPDRFLSSGIGDEPRVYQVLEILGMALMGLGDAAMAFRLHEYYCSGGKGSRYAGQEGIATMKLPGVKNDPYQYNPKKGESHETTRARFHGGVNRLLHTCDTAWEMSRDTQVLRKTIDDTIQNALRYYVLAAYAFRLSDNSADGRLALWKLSYALGMGLSYAKEDSLLDRDLSLENPEAMNWLFGEPAGEPANPAFKALDNPVQVVARGAFGWSYQAHHERLKSLFKENDEDDSKQKSAADNPYFGWIAAPLSQSATLLGMFWHAYWGDASLDEKSFKIQHMGTFPINARILAYYLKARWYLRSASRTTDMKEEQNTQRMRALRLLVQCIEEGSAYEGSVDLLIPPLGLAYYHLWEIVKEDGESGYMKGLQQEAGLSGEQRRYLEKEYCRTRAQMLLHRMIGRHNAGSAYFEWVRQRYYLQDGFADNYTNVAWAMDYALIPVAERMLTKLREEKIPSG</sequence>
<dbReference type="SUPFAM" id="SSF52540">
    <property type="entry name" value="P-loop containing nucleoside triphosphate hydrolases"/>
    <property type="match status" value="1"/>
</dbReference>
<evidence type="ECO:0008006" key="4">
    <source>
        <dbReference type="Google" id="ProtNLM"/>
    </source>
</evidence>
<evidence type="ECO:0000313" key="3">
    <source>
        <dbReference type="EMBL" id="VFK49033.1"/>
    </source>
</evidence>
<feature type="compositionally biased region" description="Basic and acidic residues" evidence="1">
    <location>
        <begin position="75"/>
        <end position="86"/>
    </location>
</feature>
<feature type="compositionally biased region" description="Low complexity" evidence="1">
    <location>
        <begin position="1111"/>
        <end position="1127"/>
    </location>
</feature>
<feature type="transmembrane region" description="Helical" evidence="2">
    <location>
        <begin position="43"/>
        <end position="65"/>
    </location>
</feature>
<name>A0A450Z5F9_9GAMM</name>
<dbReference type="SUPFAM" id="SSF48452">
    <property type="entry name" value="TPR-like"/>
    <property type="match status" value="1"/>
</dbReference>
<organism evidence="3">
    <name type="scientific">Candidatus Kentrum sp. TC</name>
    <dbReference type="NCBI Taxonomy" id="2126339"/>
    <lineage>
        <taxon>Bacteria</taxon>
        <taxon>Pseudomonadati</taxon>
        <taxon>Pseudomonadota</taxon>
        <taxon>Gammaproteobacteria</taxon>
        <taxon>Candidatus Kentrum</taxon>
    </lineage>
</organism>
<feature type="transmembrane region" description="Helical" evidence="2">
    <location>
        <begin position="342"/>
        <end position="360"/>
    </location>
</feature>
<evidence type="ECO:0000256" key="2">
    <source>
        <dbReference type="SAM" id="Phobius"/>
    </source>
</evidence>
<feature type="transmembrane region" description="Helical" evidence="2">
    <location>
        <begin position="253"/>
        <end position="275"/>
    </location>
</feature>
<gene>
    <name evidence="3" type="ORF">BECKTC1821D_GA0114238_10666</name>
</gene>
<keyword evidence="2" id="KW-0472">Membrane</keyword>
<dbReference type="EMBL" id="CAADFS010000066">
    <property type="protein sequence ID" value="VFK49033.1"/>
    <property type="molecule type" value="Genomic_DNA"/>
</dbReference>
<accession>A0A450Z5F9</accession>
<proteinExistence type="predicted"/>
<reference evidence="3" key="1">
    <citation type="submission" date="2019-02" db="EMBL/GenBank/DDBJ databases">
        <authorList>
            <person name="Gruber-Vodicka R. H."/>
            <person name="Seah K. B. B."/>
        </authorList>
    </citation>
    <scope>NUCLEOTIDE SEQUENCE</scope>
    <source>
        <strain evidence="3">BECK_BZ123</strain>
    </source>
</reference>
<dbReference type="InterPro" id="IPR027417">
    <property type="entry name" value="P-loop_NTPase"/>
</dbReference>
<evidence type="ECO:0000256" key="1">
    <source>
        <dbReference type="SAM" id="MobiDB-lite"/>
    </source>
</evidence>
<dbReference type="InterPro" id="IPR011990">
    <property type="entry name" value="TPR-like_helical_dom_sf"/>
</dbReference>
<feature type="transmembrane region" description="Helical" evidence="2">
    <location>
        <begin position="18"/>
        <end position="37"/>
    </location>
</feature>